<organism evidence="1 2">
    <name type="scientific">Candidatus Entotheonella gemina</name>
    <dbReference type="NCBI Taxonomy" id="1429439"/>
    <lineage>
        <taxon>Bacteria</taxon>
        <taxon>Pseudomonadati</taxon>
        <taxon>Nitrospinota/Tectimicrobiota group</taxon>
        <taxon>Candidatus Tectimicrobiota</taxon>
        <taxon>Candidatus Entotheonellia</taxon>
        <taxon>Candidatus Entotheonellales</taxon>
        <taxon>Candidatus Entotheonellaceae</taxon>
        <taxon>Candidatus Entotheonella</taxon>
    </lineage>
</organism>
<reference evidence="1 2" key="1">
    <citation type="journal article" date="2014" name="Nature">
        <title>An environmental bacterial taxon with a large and distinct metabolic repertoire.</title>
        <authorList>
            <person name="Wilson M.C."/>
            <person name="Mori T."/>
            <person name="Ruckert C."/>
            <person name="Uria A.R."/>
            <person name="Helf M.J."/>
            <person name="Takada K."/>
            <person name="Gernert C."/>
            <person name="Steffens U.A."/>
            <person name="Heycke N."/>
            <person name="Schmitt S."/>
            <person name="Rinke C."/>
            <person name="Helfrich E.J."/>
            <person name="Brachmann A.O."/>
            <person name="Gurgui C."/>
            <person name="Wakimoto T."/>
            <person name="Kracht M."/>
            <person name="Crusemann M."/>
            <person name="Hentschel U."/>
            <person name="Abe I."/>
            <person name="Matsunaga S."/>
            <person name="Kalinowski J."/>
            <person name="Takeyama H."/>
            <person name="Piel J."/>
        </authorList>
    </citation>
    <scope>NUCLEOTIDE SEQUENCE [LARGE SCALE GENOMIC DNA]</scope>
    <source>
        <strain evidence="2">TSY2</strain>
    </source>
</reference>
<gene>
    <name evidence="1" type="ORF">ETSY2_25000</name>
</gene>
<dbReference type="Gene3D" id="1.20.1220.20">
    <property type="entry name" value="Uncharcterised protein PF01724"/>
    <property type="match status" value="1"/>
</dbReference>
<evidence type="ECO:0008006" key="3">
    <source>
        <dbReference type="Google" id="ProtNLM"/>
    </source>
</evidence>
<evidence type="ECO:0000313" key="1">
    <source>
        <dbReference type="EMBL" id="ETX05091.1"/>
    </source>
</evidence>
<keyword evidence="2" id="KW-1185">Reference proteome</keyword>
<dbReference type="Proteomes" id="UP000019140">
    <property type="component" value="Unassembled WGS sequence"/>
</dbReference>
<dbReference type="Pfam" id="PF01724">
    <property type="entry name" value="DUF29"/>
    <property type="match status" value="1"/>
</dbReference>
<dbReference type="PANTHER" id="PTHR34235">
    <property type="entry name" value="SLR1203 PROTEIN-RELATED"/>
    <property type="match status" value="1"/>
</dbReference>
<proteinExistence type="predicted"/>
<dbReference type="HOGENOM" id="CLU_116670_0_1_7"/>
<accession>W4M567</accession>
<dbReference type="InterPro" id="IPR002636">
    <property type="entry name" value="DUF29"/>
</dbReference>
<sequence length="158" mass="18817">MYPPYEAKLMSTSYHTDFVAWADETALLLRQRRFEKIDLDALVEEVEGLAKRDRKAMRSQLQRLLIHLLKWHYLPNDLERTRGNWRAAINHARHEIADDIEDSPSLRSYPADVLDRVYQRARREARDQTQLDLSTFPEQCPWPIERILEDDWLPDSES</sequence>
<dbReference type="EMBL" id="AZHX01001046">
    <property type="protein sequence ID" value="ETX05091.1"/>
    <property type="molecule type" value="Genomic_DNA"/>
</dbReference>
<dbReference type="AlphaFoldDB" id="W4M567"/>
<evidence type="ECO:0000313" key="2">
    <source>
        <dbReference type="Proteomes" id="UP000019140"/>
    </source>
</evidence>
<name>W4M567_9BACT</name>
<dbReference type="PANTHER" id="PTHR34235:SF3">
    <property type="entry name" value="SLR1203 PROTEIN"/>
    <property type="match status" value="1"/>
</dbReference>
<protein>
    <recommendedName>
        <fullName evidence="3">DUF29 domain-containing protein</fullName>
    </recommendedName>
</protein>
<comment type="caution">
    <text evidence="1">The sequence shown here is derived from an EMBL/GenBank/DDBJ whole genome shotgun (WGS) entry which is preliminary data.</text>
</comment>
<dbReference type="PATRIC" id="fig|1429439.4.peg.4242"/>